<organism evidence="4 5">
    <name type="scientific">Tegillarca granosa</name>
    <name type="common">Malaysian cockle</name>
    <name type="synonym">Anadara granosa</name>
    <dbReference type="NCBI Taxonomy" id="220873"/>
    <lineage>
        <taxon>Eukaryota</taxon>
        <taxon>Metazoa</taxon>
        <taxon>Spiralia</taxon>
        <taxon>Lophotrochozoa</taxon>
        <taxon>Mollusca</taxon>
        <taxon>Bivalvia</taxon>
        <taxon>Autobranchia</taxon>
        <taxon>Pteriomorphia</taxon>
        <taxon>Arcoida</taxon>
        <taxon>Arcoidea</taxon>
        <taxon>Arcidae</taxon>
        <taxon>Tegillarca</taxon>
    </lineage>
</organism>
<evidence type="ECO:0000313" key="5">
    <source>
        <dbReference type="Proteomes" id="UP001217089"/>
    </source>
</evidence>
<dbReference type="SUPFAM" id="SSF52540">
    <property type="entry name" value="P-loop containing nucleoside triphosphate hydrolases"/>
    <property type="match status" value="1"/>
</dbReference>
<evidence type="ECO:0000313" key="4">
    <source>
        <dbReference type="EMBL" id="KAJ8314015.1"/>
    </source>
</evidence>
<accession>A0ABQ9F9K2</accession>
<protein>
    <recommendedName>
        <fullName evidence="3">Sulfotransferase domain-containing protein</fullName>
    </recommendedName>
</protein>
<dbReference type="Gene3D" id="3.40.50.300">
    <property type="entry name" value="P-loop containing nucleotide triphosphate hydrolases"/>
    <property type="match status" value="1"/>
</dbReference>
<keyword evidence="5" id="KW-1185">Reference proteome</keyword>
<name>A0ABQ9F9K2_TEGGR</name>
<evidence type="ECO:0000259" key="3">
    <source>
        <dbReference type="Pfam" id="PF00685"/>
    </source>
</evidence>
<keyword evidence="2" id="KW-0808">Transferase</keyword>
<dbReference type="Proteomes" id="UP001217089">
    <property type="component" value="Unassembled WGS sequence"/>
</dbReference>
<sequence>MPGGSWFEHVKKWEKDIEEKNAKSILPVYFEDLKSDLRENVETIAKFLDLLKNDELFDEITAKCNFKNMNAVKKEKVPEVVQNLSKDKSDYLYWKVTLKIGEVGGWKNWFTVAQNEEFDSIYRSEMKDSKLKFKYLL</sequence>
<gene>
    <name evidence="4" type="ORF">KUTeg_008576</name>
</gene>
<dbReference type="PANTHER" id="PTHR11783">
    <property type="entry name" value="SULFOTRANSFERASE SULT"/>
    <property type="match status" value="1"/>
</dbReference>
<feature type="domain" description="Sulfotransferase" evidence="3">
    <location>
        <begin position="3"/>
        <end position="129"/>
    </location>
</feature>
<dbReference type="InterPro" id="IPR027417">
    <property type="entry name" value="P-loop_NTPase"/>
</dbReference>
<proteinExistence type="inferred from homology"/>
<reference evidence="4 5" key="1">
    <citation type="submission" date="2022-12" db="EMBL/GenBank/DDBJ databases">
        <title>Chromosome-level genome of Tegillarca granosa.</title>
        <authorList>
            <person name="Kim J."/>
        </authorList>
    </citation>
    <scope>NUCLEOTIDE SEQUENCE [LARGE SCALE GENOMIC DNA]</scope>
    <source>
        <strain evidence="4">Teg-2019</strain>
        <tissue evidence="4">Adductor muscle</tissue>
    </source>
</reference>
<evidence type="ECO:0000256" key="1">
    <source>
        <dbReference type="ARBA" id="ARBA00005771"/>
    </source>
</evidence>
<dbReference type="EMBL" id="JARBDR010000342">
    <property type="protein sequence ID" value="KAJ8314015.1"/>
    <property type="molecule type" value="Genomic_DNA"/>
</dbReference>
<comment type="similarity">
    <text evidence="1">Belongs to the sulfotransferase 1 family.</text>
</comment>
<evidence type="ECO:0000256" key="2">
    <source>
        <dbReference type="ARBA" id="ARBA00022679"/>
    </source>
</evidence>
<dbReference type="InterPro" id="IPR000863">
    <property type="entry name" value="Sulfotransferase_dom"/>
</dbReference>
<comment type="caution">
    <text evidence="4">The sequence shown here is derived from an EMBL/GenBank/DDBJ whole genome shotgun (WGS) entry which is preliminary data.</text>
</comment>
<dbReference type="Pfam" id="PF00685">
    <property type="entry name" value="Sulfotransfer_1"/>
    <property type="match status" value="1"/>
</dbReference>